<dbReference type="GO" id="GO:0006955">
    <property type="term" value="P:immune response"/>
    <property type="evidence" value="ECO:0007669"/>
    <property type="project" value="TreeGrafter"/>
</dbReference>
<dbReference type="PANTHER" id="PTHR46716">
    <property type="entry name" value="MITOGEN-ACTIVATED PROTEIN KINASE KINASE KINASE 7"/>
    <property type="match status" value="1"/>
</dbReference>
<evidence type="ECO:0000313" key="8">
    <source>
        <dbReference type="EMBL" id="CAG8627856.1"/>
    </source>
</evidence>
<dbReference type="GO" id="GO:0007254">
    <property type="term" value="P:JNK cascade"/>
    <property type="evidence" value="ECO:0007669"/>
    <property type="project" value="TreeGrafter"/>
</dbReference>
<accession>A0A9N9D9T6</accession>
<dbReference type="InterPro" id="IPR001245">
    <property type="entry name" value="Ser-Thr/Tyr_kinase_cat_dom"/>
</dbReference>
<dbReference type="SUPFAM" id="SSF56112">
    <property type="entry name" value="Protein kinase-like (PK-like)"/>
    <property type="match status" value="1"/>
</dbReference>
<reference evidence="8" key="1">
    <citation type="submission" date="2021-06" db="EMBL/GenBank/DDBJ databases">
        <authorList>
            <person name="Kallberg Y."/>
            <person name="Tangrot J."/>
            <person name="Rosling A."/>
        </authorList>
    </citation>
    <scope>NUCLEOTIDE SEQUENCE</scope>
    <source>
        <strain evidence="8">FL966</strain>
    </source>
</reference>
<dbReference type="Gene3D" id="3.30.200.20">
    <property type="entry name" value="Phosphorylase Kinase, domain 1"/>
    <property type="match status" value="1"/>
</dbReference>
<protein>
    <submittedName>
        <fullName evidence="8">22767_t:CDS:1</fullName>
    </submittedName>
</protein>
<feature type="domain" description="Protein kinase" evidence="7">
    <location>
        <begin position="23"/>
        <end position="108"/>
    </location>
</feature>
<keyword evidence="2" id="KW-0808">Transferase</keyword>
<gene>
    <name evidence="8" type="ORF">CPELLU_LOCUS8243</name>
</gene>
<keyword evidence="1" id="KW-0723">Serine/threonine-protein kinase</keyword>
<dbReference type="InterPro" id="IPR017441">
    <property type="entry name" value="Protein_kinase_ATP_BS"/>
</dbReference>
<sequence length="108" mass="12498">MYSKWLETKLKDGTIKYFEYSEFKDVKKIGKGGHGIVYSAERNEMKVALKEFIDSINKKRFVNELKQLLTANNHPNIIKFLGITTGAKSSDLIIPIRQLHEFECCYGH</sequence>
<proteinExistence type="predicted"/>
<dbReference type="PANTHER" id="PTHR46716:SF1">
    <property type="entry name" value="MITOGEN-ACTIVATED PROTEIN KINASE KINASE KINASE 7"/>
    <property type="match status" value="1"/>
</dbReference>
<evidence type="ECO:0000259" key="7">
    <source>
        <dbReference type="PROSITE" id="PS50011"/>
    </source>
</evidence>
<dbReference type="InterPro" id="IPR000719">
    <property type="entry name" value="Prot_kinase_dom"/>
</dbReference>
<dbReference type="EMBL" id="CAJVQA010005778">
    <property type="protein sequence ID" value="CAG8627856.1"/>
    <property type="molecule type" value="Genomic_DNA"/>
</dbReference>
<keyword evidence="9" id="KW-1185">Reference proteome</keyword>
<dbReference type="InterPro" id="IPR011009">
    <property type="entry name" value="Kinase-like_dom_sf"/>
</dbReference>
<keyword evidence="5 6" id="KW-0067">ATP-binding</keyword>
<evidence type="ECO:0000256" key="3">
    <source>
        <dbReference type="ARBA" id="ARBA00022741"/>
    </source>
</evidence>
<dbReference type="GO" id="GO:0005524">
    <property type="term" value="F:ATP binding"/>
    <property type="evidence" value="ECO:0007669"/>
    <property type="project" value="UniProtKB-UniRule"/>
</dbReference>
<dbReference type="PROSITE" id="PS50011">
    <property type="entry name" value="PROTEIN_KINASE_DOM"/>
    <property type="match status" value="1"/>
</dbReference>
<keyword evidence="3 6" id="KW-0547">Nucleotide-binding</keyword>
<dbReference type="AlphaFoldDB" id="A0A9N9D9T6"/>
<evidence type="ECO:0000256" key="6">
    <source>
        <dbReference type="PROSITE-ProRule" id="PRU10141"/>
    </source>
</evidence>
<dbReference type="Proteomes" id="UP000789759">
    <property type="component" value="Unassembled WGS sequence"/>
</dbReference>
<evidence type="ECO:0000256" key="5">
    <source>
        <dbReference type="ARBA" id="ARBA00022840"/>
    </source>
</evidence>
<dbReference type="Pfam" id="PF07714">
    <property type="entry name" value="PK_Tyr_Ser-Thr"/>
    <property type="match status" value="1"/>
</dbReference>
<evidence type="ECO:0000256" key="4">
    <source>
        <dbReference type="ARBA" id="ARBA00022777"/>
    </source>
</evidence>
<name>A0A9N9D9T6_9GLOM</name>
<feature type="binding site" evidence="6">
    <location>
        <position position="50"/>
    </location>
    <ligand>
        <name>ATP</name>
        <dbReference type="ChEBI" id="CHEBI:30616"/>
    </ligand>
</feature>
<comment type="caution">
    <text evidence="8">The sequence shown here is derived from an EMBL/GenBank/DDBJ whole genome shotgun (WGS) entry which is preliminary data.</text>
</comment>
<evidence type="ECO:0000256" key="1">
    <source>
        <dbReference type="ARBA" id="ARBA00022527"/>
    </source>
</evidence>
<organism evidence="8 9">
    <name type="scientific">Cetraspora pellucida</name>
    <dbReference type="NCBI Taxonomy" id="1433469"/>
    <lineage>
        <taxon>Eukaryota</taxon>
        <taxon>Fungi</taxon>
        <taxon>Fungi incertae sedis</taxon>
        <taxon>Mucoromycota</taxon>
        <taxon>Glomeromycotina</taxon>
        <taxon>Glomeromycetes</taxon>
        <taxon>Diversisporales</taxon>
        <taxon>Gigasporaceae</taxon>
        <taxon>Cetraspora</taxon>
    </lineage>
</organism>
<keyword evidence="4" id="KW-0418">Kinase</keyword>
<evidence type="ECO:0000256" key="2">
    <source>
        <dbReference type="ARBA" id="ARBA00022679"/>
    </source>
</evidence>
<dbReference type="GO" id="GO:0004709">
    <property type="term" value="F:MAP kinase kinase kinase activity"/>
    <property type="evidence" value="ECO:0007669"/>
    <property type="project" value="TreeGrafter"/>
</dbReference>
<evidence type="ECO:0000313" key="9">
    <source>
        <dbReference type="Proteomes" id="UP000789759"/>
    </source>
</evidence>
<dbReference type="PROSITE" id="PS00107">
    <property type="entry name" value="PROTEIN_KINASE_ATP"/>
    <property type="match status" value="1"/>
</dbReference>